<organism evidence="3 4">
    <name type="scientific">Glonium stellatum</name>
    <dbReference type="NCBI Taxonomy" id="574774"/>
    <lineage>
        <taxon>Eukaryota</taxon>
        <taxon>Fungi</taxon>
        <taxon>Dikarya</taxon>
        <taxon>Ascomycota</taxon>
        <taxon>Pezizomycotina</taxon>
        <taxon>Dothideomycetes</taxon>
        <taxon>Pleosporomycetidae</taxon>
        <taxon>Gloniales</taxon>
        <taxon>Gloniaceae</taxon>
        <taxon>Glonium</taxon>
    </lineage>
</organism>
<evidence type="ECO:0000259" key="2">
    <source>
        <dbReference type="Pfam" id="PF20237"/>
    </source>
</evidence>
<evidence type="ECO:0000313" key="4">
    <source>
        <dbReference type="Proteomes" id="UP000250140"/>
    </source>
</evidence>
<keyword evidence="1" id="KW-0812">Transmembrane</keyword>
<dbReference type="OrthoDB" id="3793504at2759"/>
<dbReference type="Pfam" id="PF20237">
    <property type="entry name" value="DUF6594"/>
    <property type="match status" value="1"/>
</dbReference>
<proteinExistence type="predicted"/>
<feature type="domain" description="DUF6594" evidence="2">
    <location>
        <begin position="31"/>
        <end position="150"/>
    </location>
</feature>
<keyword evidence="1" id="KW-0472">Membrane</keyword>
<dbReference type="InterPro" id="IPR046529">
    <property type="entry name" value="DUF6594"/>
</dbReference>
<dbReference type="Proteomes" id="UP000250140">
    <property type="component" value="Unassembled WGS sequence"/>
</dbReference>
<keyword evidence="1" id="KW-1133">Transmembrane helix</keyword>
<dbReference type="AlphaFoldDB" id="A0A8E2JR72"/>
<dbReference type="PANTHER" id="PTHR34502">
    <property type="entry name" value="DUF6594 DOMAIN-CONTAINING PROTEIN-RELATED"/>
    <property type="match status" value="1"/>
</dbReference>
<feature type="transmembrane region" description="Helical" evidence="1">
    <location>
        <begin position="117"/>
        <end position="137"/>
    </location>
</feature>
<feature type="transmembrane region" description="Helical" evidence="1">
    <location>
        <begin position="86"/>
        <end position="111"/>
    </location>
</feature>
<gene>
    <name evidence="3" type="ORF">AOQ84DRAFT_355430</name>
</gene>
<sequence>MEDFRGFLGLSGKGIISLTGEDACIYGDKGDPINPELCVLKDSPIVDSFSKMVIFKLIKPFFWYVGHYVFPENPRYQMHGFETDSIFSMTLTITCIIAPLIQAACIAILYVVKSMSARLVIIAAAGLVFSLCSRWCGGSNRSEIFTHTAA</sequence>
<dbReference type="EMBL" id="KV750038">
    <property type="protein sequence ID" value="OCL06539.1"/>
    <property type="molecule type" value="Genomic_DNA"/>
</dbReference>
<reference evidence="3 4" key="1">
    <citation type="journal article" date="2016" name="Nat. Commun.">
        <title>Ectomycorrhizal ecology is imprinted in the genome of the dominant symbiotic fungus Cenococcum geophilum.</title>
        <authorList>
            <consortium name="DOE Joint Genome Institute"/>
            <person name="Peter M."/>
            <person name="Kohler A."/>
            <person name="Ohm R.A."/>
            <person name="Kuo A."/>
            <person name="Krutzmann J."/>
            <person name="Morin E."/>
            <person name="Arend M."/>
            <person name="Barry K.W."/>
            <person name="Binder M."/>
            <person name="Choi C."/>
            <person name="Clum A."/>
            <person name="Copeland A."/>
            <person name="Grisel N."/>
            <person name="Haridas S."/>
            <person name="Kipfer T."/>
            <person name="LaButti K."/>
            <person name="Lindquist E."/>
            <person name="Lipzen A."/>
            <person name="Maire R."/>
            <person name="Meier B."/>
            <person name="Mihaltcheva S."/>
            <person name="Molinier V."/>
            <person name="Murat C."/>
            <person name="Poggeler S."/>
            <person name="Quandt C.A."/>
            <person name="Sperisen C."/>
            <person name="Tritt A."/>
            <person name="Tisserant E."/>
            <person name="Crous P.W."/>
            <person name="Henrissat B."/>
            <person name="Nehls U."/>
            <person name="Egli S."/>
            <person name="Spatafora J.W."/>
            <person name="Grigoriev I.V."/>
            <person name="Martin F.M."/>
        </authorList>
    </citation>
    <scope>NUCLEOTIDE SEQUENCE [LARGE SCALE GENOMIC DNA]</scope>
    <source>
        <strain evidence="3 4">CBS 207.34</strain>
    </source>
</reference>
<name>A0A8E2JR72_9PEZI</name>
<evidence type="ECO:0000313" key="3">
    <source>
        <dbReference type="EMBL" id="OCL06539.1"/>
    </source>
</evidence>
<keyword evidence="4" id="KW-1185">Reference proteome</keyword>
<protein>
    <recommendedName>
        <fullName evidence="2">DUF6594 domain-containing protein</fullName>
    </recommendedName>
</protein>
<accession>A0A8E2JR72</accession>
<evidence type="ECO:0000256" key="1">
    <source>
        <dbReference type="SAM" id="Phobius"/>
    </source>
</evidence>
<dbReference type="PANTHER" id="PTHR34502:SF5">
    <property type="entry name" value="DUF6594 DOMAIN-CONTAINING PROTEIN"/>
    <property type="match status" value="1"/>
</dbReference>